<dbReference type="SUPFAM" id="SSF55331">
    <property type="entry name" value="Tautomerase/MIF"/>
    <property type="match status" value="1"/>
</dbReference>
<evidence type="ECO:0000313" key="1">
    <source>
        <dbReference type="EMBL" id="GFG48563.1"/>
    </source>
</evidence>
<sequence>MPLVHIHVTEARRTPEQLTRLADTVQQVMSECFAAPDGDRYQIITEHKPGQMIAEDTGLGFERTDDVVILQIFQQGRTRDQKQAAYRALADRLRDQTGLKPSNLIVSIVETAREDWSFGNGIAQFVEGRL</sequence>
<keyword evidence="3" id="KW-1185">Reference proteome</keyword>
<dbReference type="Proteomes" id="UP000220914">
    <property type="component" value="Unassembled WGS sequence"/>
</dbReference>
<comment type="caution">
    <text evidence="2">The sequence shown here is derived from an EMBL/GenBank/DDBJ whole genome shotgun (WGS) entry which is preliminary data.</text>
</comment>
<protein>
    <submittedName>
        <fullName evidence="1">Putative tautomerase YrdN</fullName>
    </submittedName>
    <submittedName>
        <fullName evidence="2">Tautomerase family protein</fullName>
    </submittedName>
</protein>
<reference evidence="2 3" key="1">
    <citation type="submission" date="2017-10" db="EMBL/GenBank/DDBJ databases">
        <title>The new phylogeny of genus Mycobacterium.</title>
        <authorList>
            <person name="Tortoli E."/>
            <person name="Trovato A."/>
            <person name="Cirillo D.M."/>
        </authorList>
    </citation>
    <scope>NUCLEOTIDE SEQUENCE [LARGE SCALE GENOMIC DNA]</scope>
    <source>
        <strain evidence="2 3">CCUG37673</strain>
    </source>
</reference>
<dbReference type="PANTHER" id="PTHR38460">
    <property type="entry name" value="TAUTOMERASE YOLI-RELATED"/>
    <property type="match status" value="1"/>
</dbReference>
<dbReference type="InterPro" id="IPR014347">
    <property type="entry name" value="Tautomerase/MIF_sf"/>
</dbReference>
<dbReference type="OrthoDB" id="9804765at2"/>
<accession>A0A2A7MNI1</accession>
<dbReference type="PANTHER" id="PTHR38460:SF1">
    <property type="entry name" value="TAUTOMERASE YOLI-RELATED"/>
    <property type="match status" value="1"/>
</dbReference>
<proteinExistence type="predicted"/>
<dbReference type="EMBL" id="PDCP01000119">
    <property type="protein sequence ID" value="PEG33362.1"/>
    <property type="molecule type" value="Genomic_DNA"/>
</dbReference>
<reference evidence="1" key="3">
    <citation type="submission" date="2020-02" db="EMBL/GenBank/DDBJ databases">
        <authorList>
            <person name="Matsumoto Y."/>
            <person name="Motooka D."/>
            <person name="Nakamura S."/>
        </authorList>
    </citation>
    <scope>NUCLEOTIDE SEQUENCE</scope>
    <source>
        <strain evidence="1">JCM 6377</strain>
    </source>
</reference>
<dbReference type="AlphaFoldDB" id="A0A2A7MNI1"/>
<organism evidence="2 3">
    <name type="scientific">Mycolicibacterium agri</name>
    <name type="common">Mycobacterium agri</name>
    <dbReference type="NCBI Taxonomy" id="36811"/>
    <lineage>
        <taxon>Bacteria</taxon>
        <taxon>Bacillati</taxon>
        <taxon>Actinomycetota</taxon>
        <taxon>Actinomycetes</taxon>
        <taxon>Mycobacteriales</taxon>
        <taxon>Mycobacteriaceae</taxon>
        <taxon>Mycolicibacterium</taxon>
    </lineage>
</organism>
<dbReference type="Proteomes" id="UP000465302">
    <property type="component" value="Unassembled WGS sequence"/>
</dbReference>
<reference evidence="1 4" key="2">
    <citation type="journal article" date="2019" name="Emerg. Microbes Infect.">
        <title>Comprehensive subspecies identification of 175 nontuberculous mycobacteria species based on 7547 genomic profiles.</title>
        <authorList>
            <person name="Matsumoto Y."/>
            <person name="Kinjo T."/>
            <person name="Motooka D."/>
            <person name="Nabeya D."/>
            <person name="Jung N."/>
            <person name="Uechi K."/>
            <person name="Horii T."/>
            <person name="Iida T."/>
            <person name="Fujita J."/>
            <person name="Nakamura S."/>
        </authorList>
    </citation>
    <scope>NUCLEOTIDE SEQUENCE [LARGE SCALE GENOMIC DNA]</scope>
    <source>
        <strain evidence="1 4">JCM 6377</strain>
    </source>
</reference>
<dbReference type="Pfam" id="PF14552">
    <property type="entry name" value="Tautomerase_2"/>
    <property type="match status" value="1"/>
</dbReference>
<evidence type="ECO:0000313" key="3">
    <source>
        <dbReference type="Proteomes" id="UP000220914"/>
    </source>
</evidence>
<evidence type="ECO:0000313" key="2">
    <source>
        <dbReference type="EMBL" id="PEG33362.1"/>
    </source>
</evidence>
<dbReference type="Gene3D" id="3.30.429.10">
    <property type="entry name" value="Macrophage Migration Inhibitory Factor"/>
    <property type="match status" value="1"/>
</dbReference>
<dbReference type="RefSeq" id="WP_097944811.1">
    <property type="nucleotide sequence ID" value="NZ_BLKS01000001.1"/>
</dbReference>
<dbReference type="InterPro" id="IPR037479">
    <property type="entry name" value="Tauto_MSAD"/>
</dbReference>
<gene>
    <name evidence="1" type="primary">yrdN</name>
    <name evidence="2" type="ORF">CQY20_31185</name>
    <name evidence="1" type="ORF">MAGR_00040</name>
</gene>
<name>A0A2A7MNI1_MYCAG</name>
<evidence type="ECO:0000313" key="4">
    <source>
        <dbReference type="Proteomes" id="UP000465302"/>
    </source>
</evidence>
<dbReference type="EMBL" id="BLKS01000001">
    <property type="protein sequence ID" value="GFG48563.1"/>
    <property type="molecule type" value="Genomic_DNA"/>
</dbReference>